<dbReference type="InterPro" id="IPR006015">
    <property type="entry name" value="Universal_stress_UspA"/>
</dbReference>
<dbReference type="Gene3D" id="1.20.1740.10">
    <property type="entry name" value="Amino acid/polyamine transporter I"/>
    <property type="match status" value="1"/>
</dbReference>
<proteinExistence type="inferred from homology"/>
<name>X1F1K2_9ZZZZ</name>
<gene>
    <name evidence="4" type="ORF">S03H2_13645</name>
</gene>
<accession>X1F1K2</accession>
<dbReference type="InterPro" id="IPR006016">
    <property type="entry name" value="UspA"/>
</dbReference>
<comment type="similarity">
    <text evidence="1">Belongs to the universal stress protein A family.</text>
</comment>
<dbReference type="AlphaFoldDB" id="X1F1K2"/>
<keyword evidence="2" id="KW-1133">Transmembrane helix</keyword>
<feature type="domain" description="UspA" evidence="3">
    <location>
        <begin position="271"/>
        <end position="391"/>
    </location>
</feature>
<keyword evidence="2" id="KW-0472">Membrane</keyword>
<organism evidence="4">
    <name type="scientific">marine sediment metagenome</name>
    <dbReference type="NCBI Taxonomy" id="412755"/>
    <lineage>
        <taxon>unclassified sequences</taxon>
        <taxon>metagenomes</taxon>
        <taxon>ecological metagenomes</taxon>
    </lineage>
</organism>
<feature type="transmembrane region" description="Helical" evidence="2">
    <location>
        <begin position="31"/>
        <end position="49"/>
    </location>
</feature>
<evidence type="ECO:0000259" key="3">
    <source>
        <dbReference type="Pfam" id="PF00582"/>
    </source>
</evidence>
<keyword evidence="2" id="KW-0812">Transmembrane</keyword>
<evidence type="ECO:0000256" key="1">
    <source>
        <dbReference type="ARBA" id="ARBA00008791"/>
    </source>
</evidence>
<evidence type="ECO:0000256" key="2">
    <source>
        <dbReference type="SAM" id="Phobius"/>
    </source>
</evidence>
<protein>
    <recommendedName>
        <fullName evidence="3">UspA domain-containing protein</fullName>
    </recommendedName>
</protein>
<evidence type="ECO:0000313" key="4">
    <source>
        <dbReference type="EMBL" id="GAH38807.1"/>
    </source>
</evidence>
<sequence>TPHGAIALSAVVIVLMAIALPIKDVASATDITFMILFAMVNVSLVALRYQKPKARRGFRVPFCPVLPILSTLCLVFLAGYLFRLSAIAWYVTAGWIALGLVVFREYASKREKEETGARALLEESTIEPIEDPVLVALSNPNTVEPLVRIACAIARERGTSVIALNVVRVPAQLPRSEGRRFLDRAEPLFDAAVKVGEEMKTAVYGSLWVSSDVNKGLLEAIEEKQPSLVVLGWRGYTRARARFFGTTLDPILRAAPADVVLVRWRGKKVKFGRVLVGVTASPHGRLALEIARAFADQFKAKCRYLHVIKRGTEMDPATERAFLNEHAKDGPPLDLEVVQARKTADGIVEAAKETDVLILGAARGGILSQMMFGEKTRSVARRAQSAVLLVKRKAGRGQTLLRRLFTEQR</sequence>
<feature type="transmembrane region" description="Helical" evidence="2">
    <location>
        <begin position="61"/>
        <end position="81"/>
    </location>
</feature>
<dbReference type="EMBL" id="BARU01006924">
    <property type="protein sequence ID" value="GAH38807.1"/>
    <property type="molecule type" value="Genomic_DNA"/>
</dbReference>
<feature type="transmembrane region" description="Helical" evidence="2">
    <location>
        <begin position="87"/>
        <end position="103"/>
    </location>
</feature>
<dbReference type="PANTHER" id="PTHR46268">
    <property type="entry name" value="STRESS RESPONSE PROTEIN NHAX"/>
    <property type="match status" value="1"/>
</dbReference>
<feature type="domain" description="UspA" evidence="3">
    <location>
        <begin position="132"/>
        <end position="263"/>
    </location>
</feature>
<dbReference type="PRINTS" id="PR01438">
    <property type="entry name" value="UNVRSLSTRESS"/>
</dbReference>
<reference evidence="4" key="1">
    <citation type="journal article" date="2014" name="Front. Microbiol.">
        <title>High frequency of phylogenetically diverse reductive dehalogenase-homologous genes in deep subseafloor sedimentary metagenomes.</title>
        <authorList>
            <person name="Kawai M."/>
            <person name="Futagami T."/>
            <person name="Toyoda A."/>
            <person name="Takaki Y."/>
            <person name="Nishi S."/>
            <person name="Hori S."/>
            <person name="Arai W."/>
            <person name="Tsubouchi T."/>
            <person name="Morono Y."/>
            <person name="Uchiyama I."/>
            <person name="Ito T."/>
            <person name="Fujiyama A."/>
            <person name="Inagaki F."/>
            <person name="Takami H."/>
        </authorList>
    </citation>
    <scope>NUCLEOTIDE SEQUENCE</scope>
    <source>
        <strain evidence="4">Expedition CK06-06</strain>
    </source>
</reference>
<dbReference type="Pfam" id="PF00582">
    <property type="entry name" value="Usp"/>
    <property type="match status" value="2"/>
</dbReference>
<feature type="non-terminal residue" evidence="4">
    <location>
        <position position="1"/>
    </location>
</feature>
<comment type="caution">
    <text evidence="4">The sequence shown here is derived from an EMBL/GenBank/DDBJ whole genome shotgun (WGS) entry which is preliminary data.</text>
</comment>
<dbReference type="Gene3D" id="3.40.50.12370">
    <property type="match status" value="1"/>
</dbReference>
<dbReference type="SUPFAM" id="SSF52402">
    <property type="entry name" value="Adenine nucleotide alpha hydrolases-like"/>
    <property type="match status" value="2"/>
</dbReference>
<dbReference type="CDD" id="cd00293">
    <property type="entry name" value="USP-like"/>
    <property type="match status" value="1"/>
</dbReference>
<dbReference type="PANTHER" id="PTHR46268:SF6">
    <property type="entry name" value="UNIVERSAL STRESS PROTEIN UP12"/>
    <property type="match status" value="1"/>
</dbReference>